<proteinExistence type="predicted"/>
<dbReference type="GO" id="GO:0016787">
    <property type="term" value="F:hydrolase activity"/>
    <property type="evidence" value="ECO:0007669"/>
    <property type="project" value="UniProtKB-KW"/>
</dbReference>
<dbReference type="Pfam" id="PF00561">
    <property type="entry name" value="Abhydrolase_1"/>
    <property type="match status" value="1"/>
</dbReference>
<dbReference type="SUPFAM" id="SSF53474">
    <property type="entry name" value="alpha/beta-Hydrolases"/>
    <property type="match status" value="1"/>
</dbReference>
<dbReference type="InterPro" id="IPR000073">
    <property type="entry name" value="AB_hydrolase_1"/>
</dbReference>
<gene>
    <name evidence="2" type="ORF">ACFQ4P_05055</name>
</gene>
<feature type="domain" description="AB hydrolase-1" evidence="1">
    <location>
        <begin position="20"/>
        <end position="162"/>
    </location>
</feature>
<sequence>MTLLKVSGAQLSYTKTGEGPVLILVPGANGTGNIFKGVAEELKDRYTVVTYDRRGYGDTVMDAPLPAEAADFDSHYRLTVDAQDVLALADAVSPSQPVFLMGSSSGSIVAAEAFTTAPDRFAKVALHECPTSTVIDQVNARAQNVDAVETVLRGDFSGARDKFGAAMKIQPLDAKMMMAGTGTDGAAPDPKRMAGVMYWFKYEILQYTGQPIDWAVFQANRDKVILLNGTDSKGSTPQTVINAISKMLTVPVTIIPGGHLGYAQRPEGFGEVLAAVLDQR</sequence>
<organism evidence="2 3">
    <name type="scientific">Lacticaseibacillus mingshuiensis</name>
    <dbReference type="NCBI Taxonomy" id="2799574"/>
    <lineage>
        <taxon>Bacteria</taxon>
        <taxon>Bacillati</taxon>
        <taxon>Bacillota</taxon>
        <taxon>Bacilli</taxon>
        <taxon>Lactobacillales</taxon>
        <taxon>Lactobacillaceae</taxon>
        <taxon>Lacticaseibacillus</taxon>
    </lineage>
</organism>
<name>A0ABW4CGE6_9LACO</name>
<evidence type="ECO:0000313" key="2">
    <source>
        <dbReference type="EMBL" id="MFD1429613.1"/>
    </source>
</evidence>
<evidence type="ECO:0000313" key="3">
    <source>
        <dbReference type="Proteomes" id="UP001597196"/>
    </source>
</evidence>
<dbReference type="PANTHER" id="PTHR43433:SF5">
    <property type="entry name" value="AB HYDROLASE-1 DOMAIN-CONTAINING PROTEIN"/>
    <property type="match status" value="1"/>
</dbReference>
<dbReference type="PANTHER" id="PTHR43433">
    <property type="entry name" value="HYDROLASE, ALPHA/BETA FOLD FAMILY PROTEIN"/>
    <property type="match status" value="1"/>
</dbReference>
<keyword evidence="3" id="KW-1185">Reference proteome</keyword>
<dbReference type="EMBL" id="JBHTOC010000006">
    <property type="protein sequence ID" value="MFD1429613.1"/>
    <property type="molecule type" value="Genomic_DNA"/>
</dbReference>
<evidence type="ECO:0000259" key="1">
    <source>
        <dbReference type="Pfam" id="PF00561"/>
    </source>
</evidence>
<dbReference type="InterPro" id="IPR029058">
    <property type="entry name" value="AB_hydrolase_fold"/>
</dbReference>
<keyword evidence="2" id="KW-0378">Hydrolase</keyword>
<dbReference type="Gene3D" id="3.40.50.1820">
    <property type="entry name" value="alpha/beta hydrolase"/>
    <property type="match status" value="1"/>
</dbReference>
<dbReference type="InterPro" id="IPR050471">
    <property type="entry name" value="AB_hydrolase"/>
</dbReference>
<dbReference type="Proteomes" id="UP001597196">
    <property type="component" value="Unassembled WGS sequence"/>
</dbReference>
<accession>A0ABW4CGE6</accession>
<comment type="caution">
    <text evidence="2">The sequence shown here is derived from an EMBL/GenBank/DDBJ whole genome shotgun (WGS) entry which is preliminary data.</text>
</comment>
<dbReference type="RefSeq" id="WP_203626758.1">
    <property type="nucleotide sequence ID" value="NZ_BOLQ01000008.1"/>
</dbReference>
<reference evidence="3" key="1">
    <citation type="journal article" date="2019" name="Int. J. Syst. Evol. Microbiol.">
        <title>The Global Catalogue of Microorganisms (GCM) 10K type strain sequencing project: providing services to taxonomists for standard genome sequencing and annotation.</title>
        <authorList>
            <consortium name="The Broad Institute Genomics Platform"/>
            <consortium name="The Broad Institute Genome Sequencing Center for Infectious Disease"/>
            <person name="Wu L."/>
            <person name="Ma J."/>
        </authorList>
    </citation>
    <scope>NUCLEOTIDE SEQUENCE [LARGE SCALE GENOMIC DNA]</scope>
    <source>
        <strain evidence="3">CCM 8980</strain>
    </source>
</reference>
<protein>
    <submittedName>
        <fullName evidence="2">Alpha/beta fold hydrolase</fullName>
    </submittedName>
</protein>